<evidence type="ECO:0000256" key="1">
    <source>
        <dbReference type="ARBA" id="ARBA00009518"/>
    </source>
</evidence>
<dbReference type="Pfam" id="PF02075">
    <property type="entry name" value="RuvC"/>
    <property type="match status" value="1"/>
</dbReference>
<dbReference type="PROSITE" id="PS01321">
    <property type="entry name" value="RUVC"/>
    <property type="match status" value="1"/>
</dbReference>
<accession>A0A6J6K113</accession>
<dbReference type="PANTHER" id="PTHR30194">
    <property type="entry name" value="CROSSOVER JUNCTION ENDODEOXYRIBONUCLEASE RUVC"/>
    <property type="match status" value="1"/>
</dbReference>
<dbReference type="GO" id="GO:0046872">
    <property type="term" value="F:metal ion binding"/>
    <property type="evidence" value="ECO:0007669"/>
    <property type="project" value="UniProtKB-KW"/>
</dbReference>
<evidence type="ECO:0000256" key="8">
    <source>
        <dbReference type="ARBA" id="ARBA00022842"/>
    </source>
</evidence>
<keyword evidence="10" id="KW-0233">DNA recombination</keyword>
<dbReference type="GO" id="GO:0008821">
    <property type="term" value="F:crossover junction DNA endonuclease activity"/>
    <property type="evidence" value="ECO:0007669"/>
    <property type="project" value="InterPro"/>
</dbReference>
<dbReference type="GO" id="GO:0003677">
    <property type="term" value="F:DNA binding"/>
    <property type="evidence" value="ECO:0007669"/>
    <property type="project" value="UniProtKB-KW"/>
</dbReference>
<evidence type="ECO:0000256" key="10">
    <source>
        <dbReference type="ARBA" id="ARBA00023172"/>
    </source>
</evidence>
<dbReference type="Gene3D" id="3.30.420.10">
    <property type="entry name" value="Ribonuclease H-like superfamily/Ribonuclease H"/>
    <property type="match status" value="1"/>
</dbReference>
<reference evidence="12" key="1">
    <citation type="submission" date="2020-05" db="EMBL/GenBank/DDBJ databases">
        <authorList>
            <person name="Chiriac C."/>
            <person name="Salcher M."/>
            <person name="Ghai R."/>
            <person name="Kavagutti S V."/>
        </authorList>
    </citation>
    <scope>NUCLEOTIDE SEQUENCE</scope>
</reference>
<evidence type="ECO:0000256" key="4">
    <source>
        <dbReference type="ARBA" id="ARBA00022723"/>
    </source>
</evidence>
<dbReference type="AlphaFoldDB" id="A0A6J6K113"/>
<name>A0A6J6K113_9ZZZZ</name>
<dbReference type="SUPFAM" id="SSF53098">
    <property type="entry name" value="Ribonuclease H-like"/>
    <property type="match status" value="1"/>
</dbReference>
<protein>
    <submittedName>
        <fullName evidence="12">Unannotated protein</fullName>
    </submittedName>
</protein>
<evidence type="ECO:0000256" key="7">
    <source>
        <dbReference type="ARBA" id="ARBA00022801"/>
    </source>
</evidence>
<dbReference type="InterPro" id="IPR036397">
    <property type="entry name" value="RNaseH_sf"/>
</dbReference>
<dbReference type="NCBIfam" id="NF000711">
    <property type="entry name" value="PRK00039.2-1"/>
    <property type="match status" value="1"/>
</dbReference>
<keyword evidence="3" id="KW-0540">Nuclease</keyword>
<gene>
    <name evidence="12" type="ORF">UFOPK2166_00360</name>
    <name evidence="13" type="ORF">UFOPK2195_00541</name>
</gene>
<keyword evidence="8" id="KW-0460">Magnesium</keyword>
<dbReference type="HAMAP" id="MF_00034">
    <property type="entry name" value="RuvC"/>
    <property type="match status" value="1"/>
</dbReference>
<evidence type="ECO:0000256" key="2">
    <source>
        <dbReference type="ARBA" id="ARBA00022490"/>
    </source>
</evidence>
<dbReference type="CDD" id="cd16962">
    <property type="entry name" value="RuvC"/>
    <property type="match status" value="1"/>
</dbReference>
<evidence type="ECO:0000256" key="5">
    <source>
        <dbReference type="ARBA" id="ARBA00022759"/>
    </source>
</evidence>
<evidence type="ECO:0000256" key="6">
    <source>
        <dbReference type="ARBA" id="ARBA00022763"/>
    </source>
</evidence>
<dbReference type="NCBIfam" id="TIGR00228">
    <property type="entry name" value="ruvC"/>
    <property type="match status" value="1"/>
</dbReference>
<dbReference type="PRINTS" id="PR00696">
    <property type="entry name" value="RSOLVASERUVC"/>
</dbReference>
<dbReference type="PANTHER" id="PTHR30194:SF3">
    <property type="entry name" value="CROSSOVER JUNCTION ENDODEOXYRIBONUCLEASE RUVC"/>
    <property type="match status" value="1"/>
</dbReference>
<evidence type="ECO:0000256" key="11">
    <source>
        <dbReference type="ARBA" id="ARBA00023204"/>
    </source>
</evidence>
<comment type="similarity">
    <text evidence="1">Belongs to the RuvC family.</text>
</comment>
<dbReference type="InterPro" id="IPR012337">
    <property type="entry name" value="RNaseH-like_sf"/>
</dbReference>
<keyword evidence="11" id="KW-0234">DNA repair</keyword>
<dbReference type="GO" id="GO:0006281">
    <property type="term" value="P:DNA repair"/>
    <property type="evidence" value="ECO:0007669"/>
    <property type="project" value="UniProtKB-KW"/>
</dbReference>
<dbReference type="EMBL" id="CAEZWH010000083">
    <property type="protein sequence ID" value="CAB4652322.1"/>
    <property type="molecule type" value="Genomic_DNA"/>
</dbReference>
<dbReference type="InterPro" id="IPR002176">
    <property type="entry name" value="X-over_junc_endoDNase_RuvC"/>
</dbReference>
<keyword evidence="7" id="KW-0378">Hydrolase</keyword>
<keyword evidence="6" id="KW-0227">DNA damage</keyword>
<sequence length="184" mass="19348">MFAPKSDTQSGRGFVVLGVDPGLTRCGYAAIEVGQSRVPALLKLGVVTTDVSAALPDRLATLQADFELLMDEVRPDAVAVEQVFFQNNVRTAMGVGQASGLVLAMAARRGIHVVQYTPSQVKSAVTGSGTANKLQVQQMVQRQLKLRSLPQPPDAADAAALALCHLAVSPLRQSIARSTVGARS</sequence>
<dbReference type="InterPro" id="IPR020563">
    <property type="entry name" value="X-over_junc_endoDNase_Mg_BS"/>
</dbReference>
<keyword evidence="5" id="KW-0255">Endonuclease</keyword>
<evidence type="ECO:0000256" key="9">
    <source>
        <dbReference type="ARBA" id="ARBA00023125"/>
    </source>
</evidence>
<evidence type="ECO:0000313" key="13">
    <source>
        <dbReference type="EMBL" id="CAB4652322.1"/>
    </source>
</evidence>
<proteinExistence type="inferred from homology"/>
<dbReference type="GO" id="GO:0006310">
    <property type="term" value="P:DNA recombination"/>
    <property type="evidence" value="ECO:0007669"/>
    <property type="project" value="UniProtKB-KW"/>
</dbReference>
<organism evidence="12">
    <name type="scientific">freshwater metagenome</name>
    <dbReference type="NCBI Taxonomy" id="449393"/>
    <lineage>
        <taxon>unclassified sequences</taxon>
        <taxon>metagenomes</taxon>
        <taxon>ecological metagenomes</taxon>
    </lineage>
</organism>
<keyword evidence="2" id="KW-0963">Cytoplasm</keyword>
<dbReference type="EMBL" id="CAEZWB010000028">
    <property type="protein sequence ID" value="CAB4643012.1"/>
    <property type="molecule type" value="Genomic_DNA"/>
</dbReference>
<keyword evidence="9" id="KW-0238">DNA-binding</keyword>
<keyword evidence="4" id="KW-0479">Metal-binding</keyword>
<evidence type="ECO:0000256" key="3">
    <source>
        <dbReference type="ARBA" id="ARBA00022722"/>
    </source>
</evidence>
<dbReference type="FunFam" id="3.30.420.10:FF:000002">
    <property type="entry name" value="Crossover junction endodeoxyribonuclease RuvC"/>
    <property type="match status" value="1"/>
</dbReference>
<evidence type="ECO:0000313" key="12">
    <source>
        <dbReference type="EMBL" id="CAB4643012.1"/>
    </source>
</evidence>